<accession>A0A5M8PQ54</accession>
<reference evidence="2 3" key="1">
    <citation type="submission" date="2019-09" db="EMBL/GenBank/DDBJ databases">
        <title>The hologenome of the rock-dwelling lichen Lasallia pustulata.</title>
        <authorList>
            <person name="Greshake Tzovaras B."/>
            <person name="Segers F."/>
            <person name="Bicker A."/>
            <person name="Dal Grande F."/>
            <person name="Otte J."/>
            <person name="Hankeln T."/>
            <person name="Schmitt I."/>
            <person name="Ebersberger I."/>
        </authorList>
    </citation>
    <scope>NUCLEOTIDE SEQUENCE [LARGE SCALE GENOMIC DNA]</scope>
    <source>
        <strain evidence="2">A1-1</strain>
    </source>
</reference>
<comment type="caution">
    <text evidence="2">The sequence shown here is derived from an EMBL/GenBank/DDBJ whole genome shotgun (WGS) entry which is preliminary data.</text>
</comment>
<dbReference type="EMBL" id="VXIT01000008">
    <property type="protein sequence ID" value="KAA6411062.1"/>
    <property type="molecule type" value="Genomic_DNA"/>
</dbReference>
<protein>
    <submittedName>
        <fullName evidence="2">Uncharacterized protein</fullName>
    </submittedName>
</protein>
<sequence>MPPPPPAMATSYGIFPAQNNPNCVVHPSQIHAPVPAQYNLFGTIYDCSSGTDLSITGSGHINTRGWQCPVSITGAGVCSSLCVVGVIVTISSFGIAAGATVVTCFLCAGVAIWAIVEACIKNHHRSLDTIDAPLEERSTTPGYCSGSGLSTSALTILPKCLQPAMQNSCEDAALRTA</sequence>
<feature type="transmembrane region" description="Helical" evidence="1">
    <location>
        <begin position="70"/>
        <end position="90"/>
    </location>
</feature>
<name>A0A5M8PQ54_9LECA</name>
<feature type="transmembrane region" description="Helical" evidence="1">
    <location>
        <begin position="96"/>
        <end position="116"/>
    </location>
</feature>
<organism evidence="2 3">
    <name type="scientific">Lasallia pustulata</name>
    <dbReference type="NCBI Taxonomy" id="136370"/>
    <lineage>
        <taxon>Eukaryota</taxon>
        <taxon>Fungi</taxon>
        <taxon>Dikarya</taxon>
        <taxon>Ascomycota</taxon>
        <taxon>Pezizomycotina</taxon>
        <taxon>Lecanoromycetes</taxon>
        <taxon>OSLEUM clade</taxon>
        <taxon>Umbilicariomycetidae</taxon>
        <taxon>Umbilicariales</taxon>
        <taxon>Umbilicariaceae</taxon>
        <taxon>Lasallia</taxon>
    </lineage>
</organism>
<gene>
    <name evidence="2" type="ORF">FRX48_05373</name>
</gene>
<keyword evidence="1" id="KW-0472">Membrane</keyword>
<dbReference type="Proteomes" id="UP000324767">
    <property type="component" value="Unassembled WGS sequence"/>
</dbReference>
<keyword evidence="1" id="KW-0812">Transmembrane</keyword>
<keyword evidence="1" id="KW-1133">Transmembrane helix</keyword>
<evidence type="ECO:0000313" key="3">
    <source>
        <dbReference type="Proteomes" id="UP000324767"/>
    </source>
</evidence>
<proteinExistence type="predicted"/>
<evidence type="ECO:0000256" key="1">
    <source>
        <dbReference type="SAM" id="Phobius"/>
    </source>
</evidence>
<evidence type="ECO:0000313" key="2">
    <source>
        <dbReference type="EMBL" id="KAA6411062.1"/>
    </source>
</evidence>
<dbReference type="AlphaFoldDB" id="A0A5M8PQ54"/>